<comment type="caution">
    <text evidence="1">The sequence shown here is derived from an EMBL/GenBank/DDBJ whole genome shotgun (WGS) entry which is preliminary data.</text>
</comment>
<accession>A0A6G4R2G0</accession>
<organism evidence="1">
    <name type="scientific">Caulobacter sp. 602-2</name>
    <dbReference type="NCBI Taxonomy" id="2710887"/>
    <lineage>
        <taxon>Bacteria</taxon>
        <taxon>Pseudomonadati</taxon>
        <taxon>Pseudomonadota</taxon>
        <taxon>Alphaproteobacteria</taxon>
        <taxon>Caulobacterales</taxon>
        <taxon>Caulobacteraceae</taxon>
        <taxon>Caulobacter</taxon>
    </lineage>
</organism>
<reference evidence="1" key="1">
    <citation type="submission" date="2020-02" db="EMBL/GenBank/DDBJ databases">
        <authorList>
            <person name="Gao J."/>
            <person name="Sun J."/>
        </authorList>
    </citation>
    <scope>NUCLEOTIDE SEQUENCE</scope>
    <source>
        <strain evidence="1">602-2</strain>
    </source>
</reference>
<evidence type="ECO:0000313" key="1">
    <source>
        <dbReference type="EMBL" id="NGM51685.1"/>
    </source>
</evidence>
<gene>
    <name evidence="1" type="ORF">G5B46_18895</name>
</gene>
<sequence length="123" mass="13544">MLGWLKTWLSHANPPSPWRVEIVDGAILTTDGRSPPRRLALADLRQVVVATDDSGPWGDDVVFLLHDASTDPVGVFPLEAQGAQAFAAWLETLPGYSDDEMVEAMRSTRVARFVVYQRPPVMA</sequence>
<name>A0A6G4R2G0_9CAUL</name>
<dbReference type="RefSeq" id="WP_165261415.1">
    <property type="nucleotide sequence ID" value="NZ_JAAKGT010000011.1"/>
</dbReference>
<proteinExistence type="predicted"/>
<dbReference type="AlphaFoldDB" id="A0A6G4R2G0"/>
<protein>
    <submittedName>
        <fullName evidence="1">Uncharacterized protein</fullName>
    </submittedName>
</protein>
<dbReference type="EMBL" id="JAAKGT010000011">
    <property type="protein sequence ID" value="NGM51685.1"/>
    <property type="molecule type" value="Genomic_DNA"/>
</dbReference>